<evidence type="ECO:0000313" key="2">
    <source>
        <dbReference type="Proteomes" id="UP001055439"/>
    </source>
</evidence>
<protein>
    <submittedName>
        <fullName evidence="1">Uncharacterized protein</fullName>
    </submittedName>
</protein>
<organism evidence="1 2">
    <name type="scientific">Musa troglodytarum</name>
    <name type="common">fe'i banana</name>
    <dbReference type="NCBI Taxonomy" id="320322"/>
    <lineage>
        <taxon>Eukaryota</taxon>
        <taxon>Viridiplantae</taxon>
        <taxon>Streptophyta</taxon>
        <taxon>Embryophyta</taxon>
        <taxon>Tracheophyta</taxon>
        <taxon>Spermatophyta</taxon>
        <taxon>Magnoliopsida</taxon>
        <taxon>Liliopsida</taxon>
        <taxon>Zingiberales</taxon>
        <taxon>Musaceae</taxon>
        <taxon>Musa</taxon>
    </lineage>
</organism>
<sequence length="111" mass="12890">MVCRRRREMPKQSREPNLCMRFPLLDDKDKLRKEIYSKMPPRFPQYINPNSRDYELDNREMHFSSGLLHGSPNQATVGVRSSPVAIFPIWSLFKAIITAPYSSDRSSWSGG</sequence>
<gene>
    <name evidence="1" type="ORF">MUK42_05964</name>
</gene>
<accession>A0A9E7GZZ1</accession>
<dbReference type="Proteomes" id="UP001055439">
    <property type="component" value="Chromosome 7"/>
</dbReference>
<name>A0A9E7GZZ1_9LILI</name>
<dbReference type="AlphaFoldDB" id="A0A9E7GZZ1"/>
<reference evidence="1" key="1">
    <citation type="submission" date="2022-05" db="EMBL/GenBank/DDBJ databases">
        <title>The Musa troglodytarum L. genome provides insights into the mechanism of non-climacteric behaviour and enrichment of carotenoids.</title>
        <authorList>
            <person name="Wang J."/>
        </authorList>
    </citation>
    <scope>NUCLEOTIDE SEQUENCE</scope>
    <source>
        <tissue evidence="1">Leaf</tissue>
    </source>
</reference>
<dbReference type="EMBL" id="CP097509">
    <property type="protein sequence ID" value="URE21117.1"/>
    <property type="molecule type" value="Genomic_DNA"/>
</dbReference>
<evidence type="ECO:0000313" key="1">
    <source>
        <dbReference type="EMBL" id="URE21117.1"/>
    </source>
</evidence>
<dbReference type="OrthoDB" id="10518395at2759"/>
<proteinExistence type="predicted"/>
<keyword evidence="2" id="KW-1185">Reference proteome</keyword>